<dbReference type="RefSeq" id="XP_004509893.1">
    <property type="nucleotide sequence ID" value="XM_004509836.1"/>
</dbReference>
<dbReference type="GeneID" id="101512999"/>
<evidence type="ECO:0000313" key="1">
    <source>
        <dbReference type="Proteomes" id="UP000087171"/>
    </source>
</evidence>
<dbReference type="Proteomes" id="UP000087171">
    <property type="component" value="Chromosome Ca7"/>
</dbReference>
<dbReference type="CDD" id="cd22744">
    <property type="entry name" value="OTU"/>
    <property type="match status" value="1"/>
</dbReference>
<reference evidence="2" key="2">
    <citation type="submission" date="2025-08" db="UniProtKB">
        <authorList>
            <consortium name="RefSeq"/>
        </authorList>
    </citation>
    <scope>IDENTIFICATION</scope>
    <source>
        <tissue evidence="2">Etiolated seedlings</tissue>
    </source>
</reference>
<accession>A0A1S2YU03</accession>
<name>A0A1S2YU03_CICAR</name>
<reference evidence="1" key="1">
    <citation type="journal article" date="2013" name="Nat. Biotechnol.">
        <title>Draft genome sequence of chickpea (Cicer arietinum) provides a resource for trait improvement.</title>
        <authorList>
            <person name="Varshney R.K."/>
            <person name="Song C."/>
            <person name="Saxena R.K."/>
            <person name="Azam S."/>
            <person name="Yu S."/>
            <person name="Sharpe A.G."/>
            <person name="Cannon S."/>
            <person name="Baek J."/>
            <person name="Rosen B.D."/>
            <person name="Tar'an B."/>
            <person name="Millan T."/>
            <person name="Zhang X."/>
            <person name="Ramsay L.D."/>
            <person name="Iwata A."/>
            <person name="Wang Y."/>
            <person name="Nelson W."/>
            <person name="Farmer A.D."/>
            <person name="Gaur P.M."/>
            <person name="Soderlund C."/>
            <person name="Penmetsa R.V."/>
            <person name="Xu C."/>
            <person name="Bharti A.K."/>
            <person name="He W."/>
            <person name="Winter P."/>
            <person name="Zhao S."/>
            <person name="Hane J.K."/>
            <person name="Carrasquilla-Garcia N."/>
            <person name="Condie J.A."/>
            <person name="Upadhyaya H.D."/>
            <person name="Luo M.C."/>
            <person name="Thudi M."/>
            <person name="Gowda C.L."/>
            <person name="Singh N.P."/>
            <person name="Lichtenzveig J."/>
            <person name="Gali K.K."/>
            <person name="Rubio J."/>
            <person name="Nadarajan N."/>
            <person name="Dolezel J."/>
            <person name="Bansal K.C."/>
            <person name="Xu X."/>
            <person name="Edwards D."/>
            <person name="Zhang G."/>
            <person name="Kahl G."/>
            <person name="Gil J."/>
            <person name="Singh K.B."/>
            <person name="Datta S.K."/>
            <person name="Jackson S.A."/>
            <person name="Wang J."/>
            <person name="Cook D.R."/>
        </authorList>
    </citation>
    <scope>NUCLEOTIDE SEQUENCE [LARGE SCALE GENOMIC DNA]</scope>
    <source>
        <strain evidence="1">cv. CDC Frontier</strain>
    </source>
</reference>
<gene>
    <name evidence="2" type="primary">LOC101512999</name>
</gene>
<evidence type="ECO:0000313" key="2">
    <source>
        <dbReference type="RefSeq" id="XP_004509893.1"/>
    </source>
</evidence>
<proteinExistence type="predicted"/>
<sequence>MKAYMKKHDIFGQRIFKTKMREVVFLHKTLILAPPEKVRTKGASKRKKEFDTSLDPSYWEYVDAFQESAKQPSQRSARQSSQLSANQSSQYSARQPFHIHFPIFIHPYIEKIIDVVSDGNCGFCATIALLGWTEESWSLVRSQLDKEIHLHQDLYSNVFYDSVESVRNSLKISGLGAQGKDMWMSIPDLGYVIATLYNVILVSLHRNLNMTFFLLNKAPSKESYLYSLLAIGFVNENHWLQIKLKSHCPLPPTSQN</sequence>
<protein>
    <submittedName>
        <fullName evidence="2">Uncharacterized protein LOC101512999</fullName>
    </submittedName>
</protein>
<dbReference type="STRING" id="3827.A0A1S2YU03"/>
<organism evidence="1 2">
    <name type="scientific">Cicer arietinum</name>
    <name type="common">Chickpea</name>
    <name type="synonym">Garbanzo</name>
    <dbReference type="NCBI Taxonomy" id="3827"/>
    <lineage>
        <taxon>Eukaryota</taxon>
        <taxon>Viridiplantae</taxon>
        <taxon>Streptophyta</taxon>
        <taxon>Embryophyta</taxon>
        <taxon>Tracheophyta</taxon>
        <taxon>Spermatophyta</taxon>
        <taxon>Magnoliopsida</taxon>
        <taxon>eudicotyledons</taxon>
        <taxon>Gunneridae</taxon>
        <taxon>Pentapetalae</taxon>
        <taxon>rosids</taxon>
        <taxon>fabids</taxon>
        <taxon>Fabales</taxon>
        <taxon>Fabaceae</taxon>
        <taxon>Papilionoideae</taxon>
        <taxon>50 kb inversion clade</taxon>
        <taxon>NPAAA clade</taxon>
        <taxon>Hologalegina</taxon>
        <taxon>IRL clade</taxon>
        <taxon>Cicereae</taxon>
        <taxon>Cicer</taxon>
    </lineage>
</organism>
<dbReference type="OrthoDB" id="2507501at2759"/>
<dbReference type="AlphaFoldDB" id="A0A1S2YU03"/>
<keyword evidence="1" id="KW-1185">Reference proteome</keyword>
<dbReference type="KEGG" id="cam:101512999"/>
<dbReference type="PaxDb" id="3827-XP_004509893.1"/>